<comment type="caution">
    <text evidence="3">The sequence shown here is derived from an EMBL/GenBank/DDBJ whole genome shotgun (WGS) entry which is preliminary data.</text>
</comment>
<organism evidence="3 4">
    <name type="scientific">Novymonas esmeraldas</name>
    <dbReference type="NCBI Taxonomy" id="1808958"/>
    <lineage>
        <taxon>Eukaryota</taxon>
        <taxon>Discoba</taxon>
        <taxon>Euglenozoa</taxon>
        <taxon>Kinetoplastea</taxon>
        <taxon>Metakinetoplastina</taxon>
        <taxon>Trypanosomatida</taxon>
        <taxon>Trypanosomatidae</taxon>
        <taxon>Novymonas</taxon>
    </lineage>
</organism>
<feature type="compositionally biased region" description="Pro residues" evidence="1">
    <location>
        <begin position="1"/>
        <end position="10"/>
    </location>
</feature>
<feature type="transmembrane region" description="Helical" evidence="2">
    <location>
        <begin position="188"/>
        <end position="207"/>
    </location>
</feature>
<proteinExistence type="predicted"/>
<keyword evidence="2" id="KW-0472">Membrane</keyword>
<keyword evidence="2" id="KW-1133">Transmembrane helix</keyword>
<accession>A0AAW0EQZ8</accession>
<name>A0AAW0EQZ8_9TRYP</name>
<protein>
    <submittedName>
        <fullName evidence="3">Uncharacterized protein</fullName>
    </submittedName>
</protein>
<evidence type="ECO:0000256" key="2">
    <source>
        <dbReference type="SAM" id="Phobius"/>
    </source>
</evidence>
<evidence type="ECO:0000313" key="4">
    <source>
        <dbReference type="Proteomes" id="UP001430356"/>
    </source>
</evidence>
<reference evidence="3 4" key="1">
    <citation type="journal article" date="2021" name="MBio">
        <title>A New Model Trypanosomatid, Novymonas esmeraldas: Genomic Perception of Its 'Candidatus Pandoraea novymonadis' Endosymbiont.</title>
        <authorList>
            <person name="Zakharova A."/>
            <person name="Saura A."/>
            <person name="Butenko A."/>
            <person name="Podesvova L."/>
            <person name="Warmusova S."/>
            <person name="Kostygov A.Y."/>
            <person name="Nenarokova A."/>
            <person name="Lukes J."/>
            <person name="Opperdoes F.R."/>
            <person name="Yurchenko V."/>
        </authorList>
    </citation>
    <scope>NUCLEOTIDE SEQUENCE [LARGE SCALE GENOMIC DNA]</scope>
    <source>
        <strain evidence="3 4">E262AT.01</strain>
    </source>
</reference>
<feature type="compositionally biased region" description="Polar residues" evidence="1">
    <location>
        <begin position="45"/>
        <end position="65"/>
    </location>
</feature>
<dbReference type="AlphaFoldDB" id="A0AAW0EQZ8"/>
<keyword evidence="2" id="KW-0812">Transmembrane</keyword>
<sequence>MSASPPPPPPRGEEEETETESRPVAPLPVPAPAALQDAADIEDASVTSADSDAPSPLTTSPSQRPALTYEEFRRLYVASHQANYASSHGRAAGAPVPAASPATAAPPPAARDGVGTLRQRLFAAANDAAGRPAPPTAPVQPGRLARGVRTLGAWLSALAEHAMHNRAFVLQMALVFSILYYQTNLGGLFLLGLLALYAVVMAMQMLIRNFEVGHEAGATAAPSFLGRLFKPEGHTGPVSIPRKFGYIVTKCAEALLLSIFPTYSLEHLERELNADGIVR</sequence>
<evidence type="ECO:0000256" key="1">
    <source>
        <dbReference type="SAM" id="MobiDB-lite"/>
    </source>
</evidence>
<feature type="region of interest" description="Disordered" evidence="1">
    <location>
        <begin position="88"/>
        <end position="111"/>
    </location>
</feature>
<evidence type="ECO:0000313" key="3">
    <source>
        <dbReference type="EMBL" id="KAK7196562.1"/>
    </source>
</evidence>
<dbReference type="Proteomes" id="UP001430356">
    <property type="component" value="Unassembled WGS sequence"/>
</dbReference>
<feature type="region of interest" description="Disordered" evidence="1">
    <location>
        <begin position="1"/>
        <end position="66"/>
    </location>
</feature>
<gene>
    <name evidence="3" type="ORF">NESM_000594400</name>
</gene>
<keyword evidence="4" id="KW-1185">Reference proteome</keyword>
<dbReference type="EMBL" id="JAECZO010000079">
    <property type="protein sequence ID" value="KAK7196562.1"/>
    <property type="molecule type" value="Genomic_DNA"/>
</dbReference>
<feature type="compositionally biased region" description="Low complexity" evidence="1">
    <location>
        <begin position="91"/>
        <end position="103"/>
    </location>
</feature>